<sequence>MHSKFFSDRDALSLEVAKLLLSKIPEETVVNVLISAGTMPMQVYEHMVTKLKQPQYAQVNYFVADEIPVNAGDVSMLTYARLRDRFFIPAQIPMNRIHPLSNANIKEIDDTIAKAGGLDIALLSMESDGHIAANLPGSSFESESREVKVDKSNPNIVNALQERIGKDLVVPDSVFTIGMKTIKKAKTIILVAVGDQKANAVLYLMKAPLSESLPASILHLHQNCHLMLDAGAAKGIHG</sequence>
<dbReference type="PANTHER" id="PTHR42892">
    <property type="entry name" value="GLUCOSAMINE-6-PHOSPHATE DEAMINASE-LIKE PROTEIN BT_0258-RELATED"/>
    <property type="match status" value="1"/>
</dbReference>
<dbReference type="RefSeq" id="WP_385875514.1">
    <property type="nucleotide sequence ID" value="NZ_JBHLXE010000013.1"/>
</dbReference>
<dbReference type="SUPFAM" id="SSF100950">
    <property type="entry name" value="NagB/RpiA/CoA transferase-like"/>
    <property type="match status" value="1"/>
</dbReference>
<dbReference type="GO" id="GO:0017057">
    <property type="term" value="F:6-phosphogluconolactonase activity"/>
    <property type="evidence" value="ECO:0007669"/>
    <property type="project" value="UniProtKB-EC"/>
</dbReference>
<accession>A0ABV6C6S9</accession>
<dbReference type="InterPro" id="IPR052960">
    <property type="entry name" value="GlcN6P_deaminase-like"/>
</dbReference>
<reference evidence="2 3" key="1">
    <citation type="submission" date="2024-09" db="EMBL/GenBank/DDBJ databases">
        <authorList>
            <person name="Sun Q."/>
            <person name="Mori K."/>
        </authorList>
    </citation>
    <scope>NUCLEOTIDE SEQUENCE [LARGE SCALE GENOMIC DNA]</scope>
    <source>
        <strain evidence="2 3">CCM 8545</strain>
    </source>
</reference>
<evidence type="ECO:0000313" key="2">
    <source>
        <dbReference type="EMBL" id="MFC0178667.1"/>
    </source>
</evidence>
<gene>
    <name evidence="2" type="ORF">ACFFIT_00875</name>
</gene>
<feature type="domain" description="Glucosamine/galactosamine-6-phosphate isomerase" evidence="1">
    <location>
        <begin position="11"/>
        <end position="221"/>
    </location>
</feature>
<proteinExistence type="predicted"/>
<dbReference type="EMBL" id="JBHLXE010000013">
    <property type="protein sequence ID" value="MFC0178667.1"/>
    <property type="molecule type" value="Genomic_DNA"/>
</dbReference>
<dbReference type="Gene3D" id="3.40.50.1360">
    <property type="match status" value="1"/>
</dbReference>
<evidence type="ECO:0000259" key="1">
    <source>
        <dbReference type="Pfam" id="PF01182"/>
    </source>
</evidence>
<evidence type="ECO:0000313" key="3">
    <source>
        <dbReference type="Proteomes" id="UP001589758"/>
    </source>
</evidence>
<name>A0ABV6C6S9_9GAMM</name>
<dbReference type="InterPro" id="IPR006148">
    <property type="entry name" value="Glc/Gal-6P_isomerase"/>
</dbReference>
<keyword evidence="3" id="KW-1185">Reference proteome</keyword>
<dbReference type="PANTHER" id="PTHR42892:SF1">
    <property type="entry name" value="GLUCOSAMINE-6-PHOSPHATE ISOMERASE"/>
    <property type="match status" value="1"/>
</dbReference>
<keyword evidence="2" id="KW-0378">Hydrolase</keyword>
<protein>
    <submittedName>
        <fullName evidence="2">6-phosphogluconolactonase</fullName>
        <ecNumber evidence="2">3.1.1.31</ecNumber>
    </submittedName>
</protein>
<dbReference type="EC" id="3.1.1.31" evidence="2"/>
<comment type="caution">
    <text evidence="2">The sequence shown here is derived from an EMBL/GenBank/DDBJ whole genome shotgun (WGS) entry which is preliminary data.</text>
</comment>
<organism evidence="2 3">
    <name type="scientific">Thorsellia kenyensis</name>
    <dbReference type="NCBI Taxonomy" id="1549888"/>
    <lineage>
        <taxon>Bacteria</taxon>
        <taxon>Pseudomonadati</taxon>
        <taxon>Pseudomonadota</taxon>
        <taxon>Gammaproteobacteria</taxon>
        <taxon>Enterobacterales</taxon>
        <taxon>Thorselliaceae</taxon>
        <taxon>Thorsellia</taxon>
    </lineage>
</organism>
<dbReference type="InterPro" id="IPR037171">
    <property type="entry name" value="NagB/RpiA_transferase-like"/>
</dbReference>
<dbReference type="Pfam" id="PF01182">
    <property type="entry name" value="Glucosamine_iso"/>
    <property type="match status" value="1"/>
</dbReference>
<dbReference type="Proteomes" id="UP001589758">
    <property type="component" value="Unassembled WGS sequence"/>
</dbReference>